<dbReference type="Proteomes" id="UP000031866">
    <property type="component" value="Chromosome"/>
</dbReference>
<comment type="similarity">
    <text evidence="1">Belongs to the ROK (NagC/XylR) family.</text>
</comment>
<dbReference type="OrthoDB" id="9795247at2"/>
<dbReference type="PANTHER" id="PTHR18964">
    <property type="entry name" value="ROK (REPRESSOR, ORF, KINASE) FAMILY"/>
    <property type="match status" value="1"/>
</dbReference>
<name>A0A0B5QGX4_CLOBE</name>
<reference evidence="3" key="1">
    <citation type="submission" date="2014-12" db="EMBL/GenBank/DDBJ databases">
        <title>Genome sequence of Clostridium beijerinckii strain 59B.</title>
        <authorList>
            <person name="Little G.T."/>
            <person name="Minton N.P."/>
        </authorList>
    </citation>
    <scope>NUCLEOTIDE SEQUENCE [LARGE SCALE GENOMIC DNA]</scope>
    <source>
        <strain evidence="3">59B</strain>
    </source>
</reference>
<evidence type="ECO:0000256" key="1">
    <source>
        <dbReference type="ARBA" id="ARBA00006479"/>
    </source>
</evidence>
<dbReference type="InterPro" id="IPR043129">
    <property type="entry name" value="ATPase_NBD"/>
</dbReference>
<sequence>MRKFMVFDIGGSSVKWSVINENGEFIENGKFNVPSDKEEFFSKLSRTTNEMKGKFDVKGIAISAPGAVDSESGVIGGTSAIPYIHGPNFKEILNEKTNLNVELENDANCAALGECWLGAGKDNKDLAFVVCGSGIGGAIVKDKKIHGGVHKHGGEFGYCSIICELEGQLKFASWSKVGSTTALVKKVEKLKGLDEGSLDGVKVFDLCNNGDEIAINEVNKYYFIMAAGIYNIQYTYDPEVIILGGAISERTEYVEEINKRIDILMSSYLEGKIKPVLKTCVFGNDANKLGALCNYLQREKIL</sequence>
<dbReference type="PANTHER" id="PTHR18964:SF170">
    <property type="entry name" value="SUGAR KINASE"/>
    <property type="match status" value="1"/>
</dbReference>
<proteinExistence type="inferred from homology"/>
<dbReference type="SUPFAM" id="SSF53067">
    <property type="entry name" value="Actin-like ATPase domain"/>
    <property type="match status" value="1"/>
</dbReference>
<dbReference type="InterPro" id="IPR000600">
    <property type="entry name" value="ROK"/>
</dbReference>
<dbReference type="KEGG" id="cbei:LF65_05087"/>
<dbReference type="Pfam" id="PF00480">
    <property type="entry name" value="ROK"/>
    <property type="match status" value="1"/>
</dbReference>
<evidence type="ECO:0000313" key="2">
    <source>
        <dbReference type="EMBL" id="AJH01615.1"/>
    </source>
</evidence>
<dbReference type="Gene3D" id="3.30.420.40">
    <property type="match status" value="2"/>
</dbReference>
<gene>
    <name evidence="2" type="ORF">LF65_05087</name>
</gene>
<accession>A0A0B5QGX4</accession>
<organism evidence="2 3">
    <name type="scientific">Clostridium beijerinckii</name>
    <name type="common">Clostridium MP</name>
    <dbReference type="NCBI Taxonomy" id="1520"/>
    <lineage>
        <taxon>Bacteria</taxon>
        <taxon>Bacillati</taxon>
        <taxon>Bacillota</taxon>
        <taxon>Clostridia</taxon>
        <taxon>Eubacteriales</taxon>
        <taxon>Clostridiaceae</taxon>
        <taxon>Clostridium</taxon>
    </lineage>
</organism>
<dbReference type="RefSeq" id="WP_041900076.1">
    <property type="nucleotide sequence ID" value="NZ_CP010086.2"/>
</dbReference>
<dbReference type="STRING" id="1520.LF65_05087"/>
<dbReference type="EMBL" id="CP010086">
    <property type="protein sequence ID" value="AJH01615.1"/>
    <property type="molecule type" value="Genomic_DNA"/>
</dbReference>
<protein>
    <submittedName>
        <fullName evidence="2">Transcriptional regulator</fullName>
    </submittedName>
</protein>
<dbReference type="AlphaFoldDB" id="A0A0B5QGX4"/>
<evidence type="ECO:0000313" key="3">
    <source>
        <dbReference type="Proteomes" id="UP000031866"/>
    </source>
</evidence>
<dbReference type="CDD" id="cd24152">
    <property type="entry name" value="ASKHA_NBD_ROK-like"/>
    <property type="match status" value="1"/>
</dbReference>